<evidence type="ECO:0000313" key="1">
    <source>
        <dbReference type="EMBL" id="GAA3903182.1"/>
    </source>
</evidence>
<keyword evidence="2" id="KW-1185">Reference proteome</keyword>
<name>A0ABP7LKZ7_9ACTN</name>
<organism evidence="1 2">
    <name type="scientific">Streptomyces gulbargensis</name>
    <dbReference type="NCBI Taxonomy" id="364901"/>
    <lineage>
        <taxon>Bacteria</taxon>
        <taxon>Bacillati</taxon>
        <taxon>Actinomycetota</taxon>
        <taxon>Actinomycetes</taxon>
        <taxon>Kitasatosporales</taxon>
        <taxon>Streptomycetaceae</taxon>
        <taxon>Streptomyces</taxon>
    </lineage>
</organism>
<comment type="caution">
    <text evidence="1">The sequence shown here is derived from an EMBL/GenBank/DDBJ whole genome shotgun (WGS) entry which is preliminary data.</text>
</comment>
<proteinExistence type="predicted"/>
<dbReference type="EMBL" id="BAABAJ010000003">
    <property type="protein sequence ID" value="GAA3903182.1"/>
    <property type="molecule type" value="Genomic_DNA"/>
</dbReference>
<gene>
    <name evidence="1" type="ORF">GCM10022244_11740</name>
</gene>
<dbReference type="NCBIfam" id="NF033212">
    <property type="entry name" value="SapB_AmfS_lanti"/>
    <property type="match status" value="1"/>
</dbReference>
<dbReference type="InterPro" id="IPR045825">
    <property type="entry name" value="RamS"/>
</dbReference>
<dbReference type="Pfam" id="PF19402">
    <property type="entry name" value="RamS"/>
    <property type="match status" value="1"/>
</dbReference>
<dbReference type="Proteomes" id="UP001501000">
    <property type="component" value="Unassembled WGS sequence"/>
</dbReference>
<evidence type="ECO:0008006" key="3">
    <source>
        <dbReference type="Google" id="ProtNLM"/>
    </source>
</evidence>
<sequence>MTGSSRTNLPMRKETIMNLFDLQSLETPKDEAIGDVETGSRASLLLCGDSSLSVTTCN</sequence>
<reference evidence="2" key="1">
    <citation type="journal article" date="2019" name="Int. J. Syst. Evol. Microbiol.">
        <title>The Global Catalogue of Microorganisms (GCM) 10K type strain sequencing project: providing services to taxonomists for standard genome sequencing and annotation.</title>
        <authorList>
            <consortium name="The Broad Institute Genomics Platform"/>
            <consortium name="The Broad Institute Genome Sequencing Center for Infectious Disease"/>
            <person name="Wu L."/>
            <person name="Ma J."/>
        </authorList>
    </citation>
    <scope>NUCLEOTIDE SEQUENCE [LARGE SCALE GENOMIC DNA]</scope>
    <source>
        <strain evidence="2">JCM 16956</strain>
    </source>
</reference>
<evidence type="ECO:0000313" key="2">
    <source>
        <dbReference type="Proteomes" id="UP001501000"/>
    </source>
</evidence>
<protein>
    <recommendedName>
        <fullName evidence="3">Lanthionine-containing peptide SapB</fullName>
    </recommendedName>
</protein>
<accession>A0ABP7LKZ7</accession>